<comment type="caution">
    <text evidence="1">The sequence shown here is derived from an EMBL/GenBank/DDBJ whole genome shotgun (WGS) entry which is preliminary data.</text>
</comment>
<reference evidence="1" key="1">
    <citation type="submission" date="2021-02" db="EMBL/GenBank/DDBJ databases">
        <authorList>
            <person name="Dougan E. K."/>
            <person name="Rhodes N."/>
            <person name="Thang M."/>
            <person name="Chan C."/>
        </authorList>
    </citation>
    <scope>NUCLEOTIDE SEQUENCE</scope>
</reference>
<evidence type="ECO:0000313" key="2">
    <source>
        <dbReference type="Proteomes" id="UP000654075"/>
    </source>
</evidence>
<evidence type="ECO:0000313" key="1">
    <source>
        <dbReference type="EMBL" id="CAE8592652.1"/>
    </source>
</evidence>
<feature type="non-terminal residue" evidence="1">
    <location>
        <position position="1"/>
    </location>
</feature>
<proteinExistence type="predicted"/>
<dbReference type="Gene3D" id="1.25.10.10">
    <property type="entry name" value="Leucine-rich Repeat Variant"/>
    <property type="match status" value="1"/>
</dbReference>
<dbReference type="OrthoDB" id="420360at2759"/>
<dbReference type="AlphaFoldDB" id="A0A813E4Y3"/>
<organism evidence="1 2">
    <name type="scientific">Polarella glacialis</name>
    <name type="common">Dinoflagellate</name>
    <dbReference type="NCBI Taxonomy" id="89957"/>
    <lineage>
        <taxon>Eukaryota</taxon>
        <taxon>Sar</taxon>
        <taxon>Alveolata</taxon>
        <taxon>Dinophyceae</taxon>
        <taxon>Suessiales</taxon>
        <taxon>Suessiaceae</taxon>
        <taxon>Polarella</taxon>
    </lineage>
</organism>
<accession>A0A813E4Y3</accession>
<dbReference type="EMBL" id="CAJNNV010005796">
    <property type="protein sequence ID" value="CAE8592652.1"/>
    <property type="molecule type" value="Genomic_DNA"/>
</dbReference>
<gene>
    <name evidence="1" type="ORF">PGLA1383_LOCUS11293</name>
</gene>
<feature type="non-terminal residue" evidence="1">
    <location>
        <position position="260"/>
    </location>
</feature>
<evidence type="ECO:0008006" key="3">
    <source>
        <dbReference type="Google" id="ProtNLM"/>
    </source>
</evidence>
<dbReference type="Proteomes" id="UP000654075">
    <property type="component" value="Unassembled WGS sequence"/>
</dbReference>
<keyword evidence="2" id="KW-1185">Reference proteome</keyword>
<dbReference type="InterPro" id="IPR011989">
    <property type="entry name" value="ARM-like"/>
</dbReference>
<name>A0A813E4Y3_POLGL</name>
<sequence length="260" mass="28930">ESSTRTPSPEDVESEDCLNFDAPLEQTHAGIAEVFGQMISTSLQSTKWDKRSQALKAITTVLKGLDMQGMAPPGSTGVLHMGKGLILRDRTRCWRLSCQLLNHVMRDKVMPVRLAGLELFMDTFANTEGVAEPVEVRYAAGVLVEHLIDRLGDSNLRLHEAARKCVMFSAERPGMLGLGQVLIRLRERLENAPKGGERTKVHFGVLDAVSILLEHFPGRRADNKRVDSVALDEDEELEDVEEIRTSADSWTVDDVTHFII</sequence>
<dbReference type="Pfam" id="PF21040">
    <property type="entry name" value="CEP104-like_TOG"/>
    <property type="match status" value="1"/>
</dbReference>
<protein>
    <recommendedName>
        <fullName evidence="3">Sister chromatid cohesion protein</fullName>
    </recommendedName>
</protein>